<evidence type="ECO:0000256" key="2">
    <source>
        <dbReference type="ARBA" id="ARBA00022679"/>
    </source>
</evidence>
<keyword evidence="1" id="KW-0328">Glycosyltransferase</keyword>
<dbReference type="Proteomes" id="UP000186308">
    <property type="component" value="Unassembled WGS sequence"/>
</dbReference>
<gene>
    <name evidence="5" type="ORF">SAMN05421828_106120</name>
</gene>
<proteinExistence type="predicted"/>
<evidence type="ECO:0000259" key="4">
    <source>
        <dbReference type="Pfam" id="PF04577"/>
    </source>
</evidence>
<dbReference type="OrthoDB" id="288504at2"/>
<dbReference type="GO" id="GO:0016757">
    <property type="term" value="F:glycosyltransferase activity"/>
    <property type="evidence" value="ECO:0007669"/>
    <property type="project" value="UniProtKB-KW"/>
</dbReference>
<evidence type="ECO:0000313" key="5">
    <source>
        <dbReference type="EMBL" id="SIQ57406.1"/>
    </source>
</evidence>
<dbReference type="Pfam" id="PF04577">
    <property type="entry name" value="Glyco_transf_61"/>
    <property type="match status" value="1"/>
</dbReference>
<dbReference type="PANTHER" id="PTHR20961">
    <property type="entry name" value="GLYCOSYLTRANSFERASE"/>
    <property type="match status" value="1"/>
</dbReference>
<organism evidence="5 6">
    <name type="scientific">Acidiphilium rubrum</name>
    <dbReference type="NCBI Taxonomy" id="526"/>
    <lineage>
        <taxon>Bacteria</taxon>
        <taxon>Pseudomonadati</taxon>
        <taxon>Pseudomonadota</taxon>
        <taxon>Alphaproteobacteria</taxon>
        <taxon>Acetobacterales</taxon>
        <taxon>Acidocellaceae</taxon>
        <taxon>Acidiphilium</taxon>
    </lineage>
</organism>
<accession>A0A8G2CJR0</accession>
<keyword evidence="2" id="KW-0808">Transferase</keyword>
<keyword evidence="3" id="KW-0325">Glycoprotein</keyword>
<reference evidence="5 6" key="1">
    <citation type="submission" date="2017-01" db="EMBL/GenBank/DDBJ databases">
        <authorList>
            <person name="Varghese N."/>
            <person name="Submissions S."/>
        </authorList>
    </citation>
    <scope>NUCLEOTIDE SEQUENCE [LARGE SCALE GENOMIC DNA]</scope>
    <source>
        <strain evidence="5 6">ATCC 35905</strain>
    </source>
</reference>
<keyword evidence="6" id="KW-1185">Reference proteome</keyword>
<feature type="domain" description="Glycosyltransferase 61 catalytic" evidence="4">
    <location>
        <begin position="165"/>
        <end position="333"/>
    </location>
</feature>
<name>A0A8G2CJR0_ACIRU</name>
<dbReference type="InterPro" id="IPR007657">
    <property type="entry name" value="Glycosyltransferase_61"/>
</dbReference>
<sequence length="395" mass="42490">MDGPGITAGAFGRFEADALAPTPGFAAFRRAALDPDGADGRFSHAPDRFVDVVPHGLIEGVAVFGEGVPAIAALRSDPVHRLAGVSSVLLNDAVLAPDSMAVIDAHERFFGPSVDNLAMWNHHLPTVDRAFSETGGGWRLCDPIEDTVDDGMIALPVGGVGCVNYGHFLYDGLAAALHHRQLLGTRAFVVGRPLLAWQAEILDALGLLGSYRAIERPTRFRKLVTSTMVSWTVSYPNRFVRAAFDRLRFRFGAGPDEGSRLFIVRDEPGNRRVMVNRDEILAIASAFGFEPIRPGGLSVAAQARRFAGARCVIGESGAALANLGFCDPGASVLEIQPSCFSDGWTRAACHLFGLRWQVFFAICRDQPDDGAARAFDYRVDPLAFRAALARVFGAP</sequence>
<evidence type="ECO:0000313" key="6">
    <source>
        <dbReference type="Proteomes" id="UP000186308"/>
    </source>
</evidence>
<dbReference type="AlphaFoldDB" id="A0A8G2CJR0"/>
<evidence type="ECO:0000256" key="3">
    <source>
        <dbReference type="ARBA" id="ARBA00023180"/>
    </source>
</evidence>
<dbReference type="InterPro" id="IPR049625">
    <property type="entry name" value="Glyco_transf_61_cat"/>
</dbReference>
<evidence type="ECO:0000256" key="1">
    <source>
        <dbReference type="ARBA" id="ARBA00022676"/>
    </source>
</evidence>
<comment type="caution">
    <text evidence="5">The sequence shown here is derived from an EMBL/GenBank/DDBJ whole genome shotgun (WGS) entry which is preliminary data.</text>
</comment>
<dbReference type="RefSeq" id="WP_029311299.1">
    <property type="nucleotide sequence ID" value="NZ_FTNE01000006.1"/>
</dbReference>
<protein>
    <recommendedName>
        <fullName evidence="4">Glycosyltransferase 61 catalytic domain-containing protein</fullName>
    </recommendedName>
</protein>
<dbReference type="EMBL" id="FTNE01000006">
    <property type="protein sequence ID" value="SIQ57406.1"/>
    <property type="molecule type" value="Genomic_DNA"/>
</dbReference>